<protein>
    <submittedName>
        <fullName evidence="1">Uncharacterized protein</fullName>
    </submittedName>
</protein>
<dbReference type="Proteomes" id="UP000245720">
    <property type="component" value="Unassembled WGS sequence"/>
</dbReference>
<evidence type="ECO:0000313" key="2">
    <source>
        <dbReference type="Proteomes" id="UP000245720"/>
    </source>
</evidence>
<gene>
    <name evidence="1" type="ORF">IE37_00610</name>
</gene>
<dbReference type="AlphaFoldDB" id="A0A315Y5W9"/>
<dbReference type="EMBL" id="QGDI01000002">
    <property type="protein sequence ID" value="PWJ14625.1"/>
    <property type="molecule type" value="Genomic_DNA"/>
</dbReference>
<accession>A0A315Y5W9</accession>
<dbReference type="RefSeq" id="WP_109725499.1">
    <property type="nucleotide sequence ID" value="NZ_QGDI01000002.1"/>
</dbReference>
<name>A0A315Y5W9_RUMFL</name>
<sequence length="115" mass="13166">MIVEMIMGEDRSLTMDTDKFLNKARITVREVRILAKLATASDLIYGTNAVEVWKSAIGERVELCVYGMKQQDALRHTALERGDQKAHKAAIGKMKKVDSKRRKYMEFITIFEEGK</sequence>
<reference evidence="1 2" key="1">
    <citation type="submission" date="2018-05" db="EMBL/GenBank/DDBJ databases">
        <title>The Hungate 1000. A catalogue of reference genomes from the rumen microbiome.</title>
        <authorList>
            <person name="Kelly W."/>
        </authorList>
    </citation>
    <scope>NUCLEOTIDE SEQUENCE [LARGE SCALE GENOMIC DNA]</scope>
    <source>
        <strain evidence="1 2">SAb67</strain>
    </source>
</reference>
<comment type="caution">
    <text evidence="1">The sequence shown here is derived from an EMBL/GenBank/DDBJ whole genome shotgun (WGS) entry which is preliminary data.</text>
</comment>
<organism evidence="1 2">
    <name type="scientific">Ruminococcus flavefaciens</name>
    <dbReference type="NCBI Taxonomy" id="1265"/>
    <lineage>
        <taxon>Bacteria</taxon>
        <taxon>Bacillati</taxon>
        <taxon>Bacillota</taxon>
        <taxon>Clostridia</taxon>
        <taxon>Eubacteriales</taxon>
        <taxon>Oscillospiraceae</taxon>
        <taxon>Ruminococcus</taxon>
    </lineage>
</organism>
<proteinExistence type="predicted"/>
<evidence type="ECO:0000313" key="1">
    <source>
        <dbReference type="EMBL" id="PWJ14625.1"/>
    </source>
</evidence>